<sequence length="164" mass="19451">MRKERNDNMQTIESYINDRYDNNTYWFEEECKQGEHLHRISSVINNKSYLDGQHKILNREDAKWKGKEFITTKLVLQEAKTILNFHSTYLLGKPISLKGSEDMVEQYNKVYRKGRYSRTDFNILDSVSKYGDIYEYVYVDDKTIKSKLISPEDGYPVYSEDTGE</sequence>
<evidence type="ECO:0000313" key="1">
    <source>
        <dbReference type="EMBL" id="OOO67079.1"/>
    </source>
</evidence>
<reference evidence="1 2" key="1">
    <citation type="submission" date="2016-12" db="EMBL/GenBank/DDBJ databases">
        <title>Clostridium tepidum sp. nov., a close relative of Clostridium sporogenes and Clostridium botulinum Group I.</title>
        <authorList>
            <person name="Dobritsa A.P."/>
            <person name="Kutumbaka K.K."/>
            <person name="Werner K."/>
            <person name="Wiedmann M."/>
            <person name="Asmus A."/>
            <person name="Samadpour M."/>
        </authorList>
    </citation>
    <scope>NUCLEOTIDE SEQUENCE [LARGE SCALE GENOMIC DNA]</scope>
    <source>
        <strain evidence="1 2">IEH 97212</strain>
    </source>
</reference>
<protein>
    <submittedName>
        <fullName evidence="1">Portal protein</fullName>
    </submittedName>
</protein>
<comment type="caution">
    <text evidence="1">The sequence shown here is derived from an EMBL/GenBank/DDBJ whole genome shotgun (WGS) entry which is preliminary data.</text>
</comment>
<dbReference type="Proteomes" id="UP000190256">
    <property type="component" value="Unassembled WGS sequence"/>
</dbReference>
<organism evidence="1 2">
    <name type="scientific">Clostridium tepidum</name>
    <dbReference type="NCBI Taxonomy" id="1962263"/>
    <lineage>
        <taxon>Bacteria</taxon>
        <taxon>Bacillati</taxon>
        <taxon>Bacillota</taxon>
        <taxon>Clostridia</taxon>
        <taxon>Eubacteriales</taxon>
        <taxon>Clostridiaceae</taxon>
        <taxon>Clostridium</taxon>
    </lineage>
</organism>
<proteinExistence type="predicted"/>
<dbReference type="Pfam" id="PF05133">
    <property type="entry name" value="SPP1_portal"/>
    <property type="match status" value="1"/>
</dbReference>
<dbReference type="RefSeq" id="WP_242943608.1">
    <property type="nucleotide sequence ID" value="NZ_MRAE01000011.1"/>
</dbReference>
<dbReference type="InterPro" id="IPR021145">
    <property type="entry name" value="Portal_protein_SPP1_Gp6-like"/>
</dbReference>
<name>A0A1S9I9V0_9CLOT</name>
<feature type="non-terminal residue" evidence="1">
    <location>
        <position position="164"/>
    </location>
</feature>
<dbReference type="EMBL" id="MRAE01000011">
    <property type="protein sequence ID" value="OOO67079.1"/>
    <property type="molecule type" value="Genomic_DNA"/>
</dbReference>
<dbReference type="AlphaFoldDB" id="A0A1S9I9V0"/>
<evidence type="ECO:0000313" key="2">
    <source>
        <dbReference type="Proteomes" id="UP000190256"/>
    </source>
</evidence>
<gene>
    <name evidence="1" type="ORF">BS638_05985</name>
</gene>
<accession>A0A1S9I9V0</accession>